<evidence type="ECO:0000256" key="9">
    <source>
        <dbReference type="SAM" id="Phobius"/>
    </source>
</evidence>
<dbReference type="CDD" id="cd17346">
    <property type="entry name" value="MFS_DtpA_like"/>
    <property type="match status" value="1"/>
</dbReference>
<reference evidence="10 11" key="1">
    <citation type="submission" date="2019-08" db="EMBL/GenBank/DDBJ databases">
        <title>Deep-cultivation of Planctomycetes and their phenomic and genomic characterization uncovers novel biology.</title>
        <authorList>
            <person name="Wiegand S."/>
            <person name="Jogler M."/>
            <person name="Boedeker C."/>
            <person name="Pinto D."/>
            <person name="Vollmers J."/>
            <person name="Rivas-Marin E."/>
            <person name="Kohn T."/>
            <person name="Peeters S.H."/>
            <person name="Heuer A."/>
            <person name="Rast P."/>
            <person name="Oberbeckmann S."/>
            <person name="Bunk B."/>
            <person name="Jeske O."/>
            <person name="Meyerdierks A."/>
            <person name="Storesund J.E."/>
            <person name="Kallscheuer N."/>
            <person name="Luecker S."/>
            <person name="Lage O.M."/>
            <person name="Pohl T."/>
            <person name="Merkel B.J."/>
            <person name="Hornburger P."/>
            <person name="Mueller R.-W."/>
            <person name="Bruemmer F."/>
            <person name="Labrenz M."/>
            <person name="Spormann A.M."/>
            <person name="Op den Camp H."/>
            <person name="Overmann J."/>
            <person name="Amann R."/>
            <person name="Jetten M.S.M."/>
            <person name="Mascher T."/>
            <person name="Medema M.H."/>
            <person name="Devos D.P."/>
            <person name="Kaster A.-K."/>
            <person name="Ovreas L."/>
            <person name="Rohde M."/>
            <person name="Galperin M.Y."/>
            <person name="Jogler C."/>
        </authorList>
    </citation>
    <scope>NUCLEOTIDE SEQUENCE [LARGE SCALE GENOMIC DNA]</scope>
    <source>
        <strain evidence="10 11">OJF2</strain>
    </source>
</reference>
<dbReference type="OrthoDB" id="9772725at2"/>
<evidence type="ECO:0000256" key="1">
    <source>
        <dbReference type="ARBA" id="ARBA00004651"/>
    </source>
</evidence>
<accession>A0A5B9W9D1</accession>
<keyword evidence="3" id="KW-1003">Cell membrane</keyword>
<dbReference type="InterPro" id="IPR036259">
    <property type="entry name" value="MFS_trans_sf"/>
</dbReference>
<keyword evidence="5" id="KW-0653">Protein transport</keyword>
<evidence type="ECO:0000313" key="11">
    <source>
        <dbReference type="Proteomes" id="UP000324233"/>
    </source>
</evidence>
<name>A0A5B9W9D1_9BACT</name>
<keyword evidence="4 8" id="KW-0812">Transmembrane</keyword>
<feature type="transmembrane region" description="Helical" evidence="9">
    <location>
        <begin position="320"/>
        <end position="338"/>
    </location>
</feature>
<dbReference type="Pfam" id="PF00854">
    <property type="entry name" value="PTR2"/>
    <property type="match status" value="2"/>
</dbReference>
<evidence type="ECO:0000256" key="7">
    <source>
        <dbReference type="ARBA" id="ARBA00023136"/>
    </source>
</evidence>
<proteinExistence type="inferred from homology"/>
<dbReference type="GO" id="GO:1904680">
    <property type="term" value="F:peptide transmembrane transporter activity"/>
    <property type="evidence" value="ECO:0007669"/>
    <property type="project" value="InterPro"/>
</dbReference>
<dbReference type="GO" id="GO:0005886">
    <property type="term" value="C:plasma membrane"/>
    <property type="evidence" value="ECO:0007669"/>
    <property type="project" value="UniProtKB-SubCell"/>
</dbReference>
<evidence type="ECO:0000256" key="4">
    <source>
        <dbReference type="ARBA" id="ARBA00022692"/>
    </source>
</evidence>
<dbReference type="Proteomes" id="UP000324233">
    <property type="component" value="Chromosome"/>
</dbReference>
<sequence length="496" mass="54392">MSQPVGVADEYFEGSAGPEPKERHPWGLYALFATEMWERFGFYTAAAIMTLYLQRGGFGWSREKATDLWSYYLMFVYATPLVGGWLADKYLGYRRSVLIGGVLFVLGYAMLGRGTLETYYPALALIFAGNGFFKPNISTMVGNLYPAGSRLKDSAYNIFYMGINVGALLAPIVAEVLLQTIAGNEVLELAKKGTPLSAPQAADLRSAFLAAFNTAALGLTLGTVLFLFLYKSLAAVERPHALADHASSEVALAEDLAPAAEASELEKVPERNRILALLTVYGIVIVFWMVFHQNGSTMTYWADENTDWNVSGVISNSINAFWIVVLSIPLVWFWGWLGRRGLEPSTPVKILFGMLLTSLAFFILYVAAKSGGDQTFLTDEAGNLLRDAKGAFKVEQHRVSPAWLISAYMVISLGELMLSPMGLSLVSKVAPVRMRGLMMGGWFVATAIGNKLTAIGKLWDPWYHSSFWLLCCLSALGMALVLMVILKPLKRAMPGV</sequence>
<dbReference type="Gene3D" id="1.20.1250.20">
    <property type="entry name" value="MFS general substrate transporter like domains"/>
    <property type="match status" value="2"/>
</dbReference>
<dbReference type="NCBIfam" id="TIGR00924">
    <property type="entry name" value="yjdL_sub1_fam"/>
    <property type="match status" value="1"/>
</dbReference>
<dbReference type="InterPro" id="IPR005279">
    <property type="entry name" value="Dipep/tripep_permease"/>
</dbReference>
<feature type="transmembrane region" description="Helical" evidence="9">
    <location>
        <begin position="96"/>
        <end position="112"/>
    </location>
</feature>
<protein>
    <submittedName>
        <fullName evidence="10">Di-/tripeptide transporter</fullName>
    </submittedName>
</protein>
<keyword evidence="11" id="KW-1185">Reference proteome</keyword>
<dbReference type="PANTHER" id="PTHR23517">
    <property type="entry name" value="RESISTANCE PROTEIN MDTM, PUTATIVE-RELATED-RELATED"/>
    <property type="match status" value="1"/>
</dbReference>
<feature type="transmembrane region" description="Helical" evidence="9">
    <location>
        <begin position="40"/>
        <end position="57"/>
    </location>
</feature>
<comment type="subcellular location">
    <subcellularLocation>
        <location evidence="1">Cell membrane</location>
        <topology evidence="1">Multi-pass membrane protein</topology>
    </subcellularLocation>
    <subcellularLocation>
        <location evidence="8">Membrane</location>
        <topology evidence="8">Multi-pass membrane protein</topology>
    </subcellularLocation>
</comment>
<evidence type="ECO:0000256" key="3">
    <source>
        <dbReference type="ARBA" id="ARBA00022475"/>
    </source>
</evidence>
<dbReference type="SUPFAM" id="SSF103473">
    <property type="entry name" value="MFS general substrate transporter"/>
    <property type="match status" value="1"/>
</dbReference>
<keyword evidence="5" id="KW-0571">Peptide transport</keyword>
<feature type="transmembrane region" description="Helical" evidence="9">
    <location>
        <begin position="69"/>
        <end position="87"/>
    </location>
</feature>
<gene>
    <name evidence="10" type="primary">dtpT</name>
    <name evidence="10" type="ORF">OJF2_54240</name>
</gene>
<feature type="transmembrane region" description="Helical" evidence="9">
    <location>
        <begin position="437"/>
        <end position="455"/>
    </location>
</feature>
<dbReference type="GO" id="GO:0006857">
    <property type="term" value="P:oligopeptide transport"/>
    <property type="evidence" value="ECO:0007669"/>
    <property type="project" value="InterPro"/>
</dbReference>
<keyword evidence="7 9" id="KW-0472">Membrane</keyword>
<feature type="transmembrane region" description="Helical" evidence="9">
    <location>
        <begin position="402"/>
        <end position="425"/>
    </location>
</feature>
<feature type="transmembrane region" description="Helical" evidence="9">
    <location>
        <begin position="158"/>
        <end position="182"/>
    </location>
</feature>
<dbReference type="InterPro" id="IPR018456">
    <property type="entry name" value="PTR2_symporter_CS"/>
</dbReference>
<evidence type="ECO:0000256" key="5">
    <source>
        <dbReference type="ARBA" id="ARBA00022856"/>
    </source>
</evidence>
<dbReference type="PROSITE" id="PS01023">
    <property type="entry name" value="PTR2_2"/>
    <property type="match status" value="1"/>
</dbReference>
<evidence type="ECO:0000256" key="2">
    <source>
        <dbReference type="ARBA" id="ARBA00022448"/>
    </source>
</evidence>
<feature type="transmembrane region" description="Helical" evidence="9">
    <location>
        <begin position="274"/>
        <end position="291"/>
    </location>
</feature>
<dbReference type="PANTHER" id="PTHR23517:SF15">
    <property type="entry name" value="PROTON-DEPENDENT OLIGOPEPTIDE FAMILY TRANSPORT PROTEIN"/>
    <property type="match status" value="1"/>
</dbReference>
<dbReference type="KEGG" id="agv:OJF2_54240"/>
<dbReference type="RefSeq" id="WP_148596477.1">
    <property type="nucleotide sequence ID" value="NZ_CP042997.1"/>
</dbReference>
<keyword evidence="6 9" id="KW-1133">Transmembrane helix</keyword>
<feature type="transmembrane region" description="Helical" evidence="9">
    <location>
        <begin position="350"/>
        <end position="368"/>
    </location>
</feature>
<dbReference type="InterPro" id="IPR050171">
    <property type="entry name" value="MFS_Transporters"/>
</dbReference>
<dbReference type="AlphaFoldDB" id="A0A5B9W9D1"/>
<evidence type="ECO:0000256" key="6">
    <source>
        <dbReference type="ARBA" id="ARBA00022989"/>
    </source>
</evidence>
<keyword evidence="2 8" id="KW-0813">Transport</keyword>
<evidence type="ECO:0000256" key="8">
    <source>
        <dbReference type="RuleBase" id="RU003755"/>
    </source>
</evidence>
<feature type="transmembrane region" description="Helical" evidence="9">
    <location>
        <begin position="467"/>
        <end position="486"/>
    </location>
</feature>
<dbReference type="EMBL" id="CP042997">
    <property type="protein sequence ID" value="QEH36839.1"/>
    <property type="molecule type" value="Genomic_DNA"/>
</dbReference>
<feature type="transmembrane region" description="Helical" evidence="9">
    <location>
        <begin position="207"/>
        <end position="230"/>
    </location>
</feature>
<evidence type="ECO:0000313" key="10">
    <source>
        <dbReference type="EMBL" id="QEH36839.1"/>
    </source>
</evidence>
<dbReference type="InterPro" id="IPR000109">
    <property type="entry name" value="POT_fam"/>
</dbReference>
<comment type="similarity">
    <text evidence="8">Belongs to the major facilitator superfamily. Proton-dependent oligopeptide transporter (POT/PTR) (TC 2.A.17) family.</text>
</comment>
<organism evidence="10 11">
    <name type="scientific">Aquisphaera giovannonii</name>
    <dbReference type="NCBI Taxonomy" id="406548"/>
    <lineage>
        <taxon>Bacteria</taxon>
        <taxon>Pseudomonadati</taxon>
        <taxon>Planctomycetota</taxon>
        <taxon>Planctomycetia</taxon>
        <taxon>Isosphaerales</taxon>
        <taxon>Isosphaeraceae</taxon>
        <taxon>Aquisphaera</taxon>
    </lineage>
</organism>